<reference evidence="2" key="1">
    <citation type="submission" date="2022-08" db="UniProtKB">
        <authorList>
            <consortium name="EnsemblMetazoa"/>
        </authorList>
    </citation>
    <scope>IDENTIFICATION</scope>
    <source>
        <strain evidence="2">05x7-T-G4-1.051#20</strain>
    </source>
</reference>
<dbReference type="InterPro" id="IPR000477">
    <property type="entry name" value="RT_dom"/>
</dbReference>
<dbReference type="SUPFAM" id="SSF56672">
    <property type="entry name" value="DNA/RNA polymerases"/>
    <property type="match status" value="1"/>
</dbReference>
<protein>
    <recommendedName>
        <fullName evidence="1">Reverse transcriptase domain-containing protein</fullName>
    </recommendedName>
</protein>
<dbReference type="Pfam" id="PF00078">
    <property type="entry name" value="RVT_1"/>
    <property type="match status" value="1"/>
</dbReference>
<keyword evidence="3" id="KW-1185">Reference proteome</keyword>
<sequence>MLKEQNRAVVHMINSAKSRYYQDKRTTADSKETFRVINSLMNYNAGTLLPSGIRDHTLADEFDKVQKIRIALLKNSSVLPIELPTITDLVNASLSIEMFPDKLKRALVIPRLKKTGLDTNTFSYYRTVSNIPFISKVIERIVAKQLNNHLTKNGLHDNLQLAYKSGTSTETTILRIKADKEEVLDEGHGILLVLLDLSAAFDTIDHSLLLEKLQKEVGFTEIELSLVQSYLNGRTQAVKLNNSDNKNPQMCHCPRECPKDLSFVLFFSWCTFYHLEE</sequence>
<organism evidence="2 3">
    <name type="scientific">Magallana gigas</name>
    <name type="common">Pacific oyster</name>
    <name type="synonym">Crassostrea gigas</name>
    <dbReference type="NCBI Taxonomy" id="29159"/>
    <lineage>
        <taxon>Eukaryota</taxon>
        <taxon>Metazoa</taxon>
        <taxon>Spiralia</taxon>
        <taxon>Lophotrochozoa</taxon>
        <taxon>Mollusca</taxon>
        <taxon>Bivalvia</taxon>
        <taxon>Autobranchia</taxon>
        <taxon>Pteriomorphia</taxon>
        <taxon>Ostreida</taxon>
        <taxon>Ostreoidea</taxon>
        <taxon>Ostreidae</taxon>
        <taxon>Magallana</taxon>
    </lineage>
</organism>
<dbReference type="AlphaFoldDB" id="A0A8W8MRU8"/>
<dbReference type="EnsemblMetazoa" id="G34127.1">
    <property type="protein sequence ID" value="G34127.1:cds"/>
    <property type="gene ID" value="G34127"/>
</dbReference>
<evidence type="ECO:0000313" key="2">
    <source>
        <dbReference type="EnsemblMetazoa" id="G34127.1:cds"/>
    </source>
</evidence>
<evidence type="ECO:0000313" key="3">
    <source>
        <dbReference type="Proteomes" id="UP000005408"/>
    </source>
</evidence>
<accession>A0A8W8MRU8</accession>
<proteinExistence type="predicted"/>
<feature type="domain" description="Reverse transcriptase" evidence="1">
    <location>
        <begin position="122"/>
        <end position="251"/>
    </location>
</feature>
<dbReference type="InterPro" id="IPR043502">
    <property type="entry name" value="DNA/RNA_pol_sf"/>
</dbReference>
<dbReference type="PANTHER" id="PTHR33332">
    <property type="entry name" value="REVERSE TRANSCRIPTASE DOMAIN-CONTAINING PROTEIN"/>
    <property type="match status" value="1"/>
</dbReference>
<evidence type="ECO:0000259" key="1">
    <source>
        <dbReference type="Pfam" id="PF00078"/>
    </source>
</evidence>
<name>A0A8W8MRU8_MAGGI</name>
<dbReference type="Proteomes" id="UP000005408">
    <property type="component" value="Unassembled WGS sequence"/>
</dbReference>